<accession>A0A0P9U594</accession>
<protein>
    <submittedName>
        <fullName evidence="1">Haloacid dehalogenase-like family hydrolase</fullName>
    </submittedName>
</protein>
<dbReference type="PATRIC" id="fig|129137.4.peg.6435"/>
<dbReference type="SUPFAM" id="SSF56784">
    <property type="entry name" value="HAD-like"/>
    <property type="match status" value="1"/>
</dbReference>
<dbReference type="Pfam" id="PF00702">
    <property type="entry name" value="Hydrolase"/>
    <property type="match status" value="1"/>
</dbReference>
<proteinExistence type="predicted"/>
<feature type="non-terminal residue" evidence="1">
    <location>
        <position position="1"/>
    </location>
</feature>
<name>A0A0P9U594_PSEA0</name>
<keyword evidence="1" id="KW-0378">Hydrolase</keyword>
<dbReference type="EMBL" id="LJQI01000406">
    <property type="protein sequence ID" value="KPX20641.1"/>
    <property type="molecule type" value="Genomic_DNA"/>
</dbReference>
<dbReference type="Gene3D" id="3.40.50.1000">
    <property type="entry name" value="HAD superfamily/HAD-like"/>
    <property type="match status" value="1"/>
</dbReference>
<gene>
    <name evidence="1" type="ORF">ALO70_04464</name>
</gene>
<sequence length="218" mass="24012">AWRLPLPRKNLTQCPGSVDHYNPYLQLMREGRRQGLSITPENTHFAMTANLPFAGIADHLGIALSASKRRELSEALEKELSSIEPYPDAAGAIAELQDSGILVAVCSNLAQPYGPVIKGLFPNIEYHAFSFELGVTKPDPHIYQFICGQMGVDPGHCFHPEKGQVLMIGDSPKCDRDGPRDAGIMGHLLRRDTHGPITDLTQFAQLVLDRNRAERFGS</sequence>
<dbReference type="AlphaFoldDB" id="A0A0P9U594"/>
<evidence type="ECO:0000313" key="1">
    <source>
        <dbReference type="EMBL" id="KPX20641.1"/>
    </source>
</evidence>
<dbReference type="InterPro" id="IPR036412">
    <property type="entry name" value="HAD-like_sf"/>
</dbReference>
<organism evidence="1 2">
    <name type="scientific">Pseudomonas amygdali pv. eriobotryae</name>
    <dbReference type="NCBI Taxonomy" id="129137"/>
    <lineage>
        <taxon>Bacteria</taxon>
        <taxon>Pseudomonadati</taxon>
        <taxon>Pseudomonadota</taxon>
        <taxon>Gammaproteobacteria</taxon>
        <taxon>Pseudomonadales</taxon>
        <taxon>Pseudomonadaceae</taxon>
        <taxon>Pseudomonas</taxon>
        <taxon>Pseudomonas amygdali</taxon>
    </lineage>
</organism>
<evidence type="ECO:0000313" key="2">
    <source>
        <dbReference type="Proteomes" id="UP000050490"/>
    </source>
</evidence>
<comment type="caution">
    <text evidence="1">The sequence shown here is derived from an EMBL/GenBank/DDBJ whole genome shotgun (WGS) entry which is preliminary data.</text>
</comment>
<dbReference type="GO" id="GO:0016787">
    <property type="term" value="F:hydrolase activity"/>
    <property type="evidence" value="ECO:0007669"/>
    <property type="project" value="UniProtKB-KW"/>
</dbReference>
<reference evidence="1 2" key="1">
    <citation type="submission" date="2015-09" db="EMBL/GenBank/DDBJ databases">
        <title>Genome announcement of multiple Pseudomonas syringae strains.</title>
        <authorList>
            <person name="Thakur S."/>
            <person name="Wang P.W."/>
            <person name="Gong Y."/>
            <person name="Weir B.S."/>
            <person name="Guttman D.S."/>
        </authorList>
    </citation>
    <scope>NUCLEOTIDE SEQUENCE [LARGE SCALE GENOMIC DNA]</scope>
    <source>
        <strain evidence="1 2">ICMP4455</strain>
    </source>
</reference>
<dbReference type="Proteomes" id="UP000050490">
    <property type="component" value="Unassembled WGS sequence"/>
</dbReference>
<dbReference type="InterPro" id="IPR023214">
    <property type="entry name" value="HAD_sf"/>
</dbReference>